<dbReference type="Proteomes" id="UP000483820">
    <property type="component" value="Chromosome II"/>
</dbReference>
<dbReference type="KEGG" id="crq:GCK72_006481"/>
<evidence type="ECO:0000256" key="4">
    <source>
        <dbReference type="ARBA" id="ARBA00023015"/>
    </source>
</evidence>
<evidence type="ECO:0000256" key="8">
    <source>
        <dbReference type="SAM" id="MobiDB-lite"/>
    </source>
</evidence>
<keyword evidence="2" id="KW-0217">Developmental protein</keyword>
<keyword evidence="5" id="KW-0238">DNA-binding</keyword>
<dbReference type="PANTHER" id="PTHR45636">
    <property type="entry name" value="PAIRED BOX PROTEIN PAX-6-RELATED-RELATED"/>
    <property type="match status" value="1"/>
</dbReference>
<dbReference type="GeneID" id="9818706"/>
<evidence type="ECO:0000313" key="10">
    <source>
        <dbReference type="EMBL" id="KAF1766524.1"/>
    </source>
</evidence>
<organism evidence="10 11">
    <name type="scientific">Caenorhabditis remanei</name>
    <name type="common">Caenorhabditis vulgaris</name>
    <dbReference type="NCBI Taxonomy" id="31234"/>
    <lineage>
        <taxon>Eukaryota</taxon>
        <taxon>Metazoa</taxon>
        <taxon>Ecdysozoa</taxon>
        <taxon>Nematoda</taxon>
        <taxon>Chromadorea</taxon>
        <taxon>Rhabditida</taxon>
        <taxon>Rhabditina</taxon>
        <taxon>Rhabditomorpha</taxon>
        <taxon>Rhabditoidea</taxon>
        <taxon>Rhabditidae</taxon>
        <taxon>Peloderinae</taxon>
        <taxon>Caenorhabditis</taxon>
    </lineage>
</organism>
<dbReference type="RefSeq" id="XP_003113689.2">
    <property type="nucleotide sequence ID" value="XM_003113641.2"/>
</dbReference>
<dbReference type="PANTHER" id="PTHR45636:SF42">
    <property type="entry name" value="PROTEIN CBR-NPAX-1"/>
    <property type="match status" value="1"/>
</dbReference>
<sequence>MHVLVVIRRSRAITMLPQIHQHNNPFQMPTDGSISASPPNNTLPPPIIPYSLLSAFYSLSSANISTSPEINEGEKVKAVGRSYNPGRPLCLEDRKKIVRLYEEGCRVSHIARLIGVTHSCVSKIMSRYRRTGSVQPRSFRATENQENDHSTWQKQQQKKEKPLAFSIERILSPEIKKEILPYQRVI</sequence>
<name>A0A6A5HIP6_CAERE</name>
<accession>A0A6A5HIP6</accession>
<protein>
    <recommendedName>
        <fullName evidence="9">Paired domain-containing protein</fullName>
    </recommendedName>
</protein>
<dbReference type="GO" id="GO:0000978">
    <property type="term" value="F:RNA polymerase II cis-regulatory region sequence-specific DNA binding"/>
    <property type="evidence" value="ECO:0007669"/>
    <property type="project" value="TreeGrafter"/>
</dbReference>
<comment type="subcellular location">
    <subcellularLocation>
        <location evidence="1">Nucleus</location>
    </subcellularLocation>
</comment>
<dbReference type="GO" id="GO:0000981">
    <property type="term" value="F:DNA-binding transcription factor activity, RNA polymerase II-specific"/>
    <property type="evidence" value="ECO:0007669"/>
    <property type="project" value="TreeGrafter"/>
</dbReference>
<dbReference type="InterPro" id="IPR043565">
    <property type="entry name" value="PAX_fam"/>
</dbReference>
<dbReference type="EMBL" id="WUAV01000002">
    <property type="protein sequence ID" value="KAF1766524.1"/>
    <property type="molecule type" value="Genomic_DNA"/>
</dbReference>
<dbReference type="SUPFAM" id="SSF46689">
    <property type="entry name" value="Homeodomain-like"/>
    <property type="match status" value="1"/>
</dbReference>
<dbReference type="PRINTS" id="PR00027">
    <property type="entry name" value="PAIREDBOX"/>
</dbReference>
<feature type="domain" description="Paired" evidence="9">
    <location>
        <begin position="72"/>
        <end position="186"/>
    </location>
</feature>
<dbReference type="AlphaFoldDB" id="A0A6A5HIP6"/>
<evidence type="ECO:0000256" key="6">
    <source>
        <dbReference type="ARBA" id="ARBA00023163"/>
    </source>
</evidence>
<keyword evidence="7" id="KW-0539">Nucleus</keyword>
<dbReference type="Pfam" id="PF00292">
    <property type="entry name" value="PAX"/>
    <property type="match status" value="1"/>
</dbReference>
<dbReference type="InterPro" id="IPR036388">
    <property type="entry name" value="WH-like_DNA-bd_sf"/>
</dbReference>
<dbReference type="PROSITE" id="PS51057">
    <property type="entry name" value="PAIRED_2"/>
    <property type="match status" value="1"/>
</dbReference>
<evidence type="ECO:0000256" key="5">
    <source>
        <dbReference type="ARBA" id="ARBA00023125"/>
    </source>
</evidence>
<dbReference type="Gene3D" id="1.10.10.10">
    <property type="entry name" value="Winged helix-like DNA-binding domain superfamily/Winged helix DNA-binding domain"/>
    <property type="match status" value="1"/>
</dbReference>
<keyword evidence="4" id="KW-0805">Transcription regulation</keyword>
<dbReference type="InterPro" id="IPR001523">
    <property type="entry name" value="Paired_dom"/>
</dbReference>
<dbReference type="CTD" id="9818706"/>
<feature type="compositionally biased region" description="Basic and acidic residues" evidence="8">
    <location>
        <begin position="146"/>
        <end position="158"/>
    </location>
</feature>
<reference evidence="10 11" key="1">
    <citation type="submission" date="2019-12" db="EMBL/GenBank/DDBJ databases">
        <title>Chromosome-level assembly of the Caenorhabditis remanei genome.</title>
        <authorList>
            <person name="Teterina A.A."/>
            <person name="Willis J.H."/>
            <person name="Phillips P.C."/>
        </authorList>
    </citation>
    <scope>NUCLEOTIDE SEQUENCE [LARGE SCALE GENOMIC DNA]</scope>
    <source>
        <strain evidence="10 11">PX506</strain>
        <tissue evidence="10">Whole organism</tissue>
    </source>
</reference>
<dbReference type="InterPro" id="IPR009057">
    <property type="entry name" value="Homeodomain-like_sf"/>
</dbReference>
<proteinExistence type="predicted"/>
<feature type="region of interest" description="Disordered" evidence="8">
    <location>
        <begin position="132"/>
        <end position="158"/>
    </location>
</feature>
<dbReference type="GO" id="GO:0005634">
    <property type="term" value="C:nucleus"/>
    <property type="evidence" value="ECO:0007669"/>
    <property type="project" value="UniProtKB-SubCell"/>
</dbReference>
<gene>
    <name evidence="10" type="ORF">GCK72_006481</name>
</gene>
<comment type="caution">
    <text evidence="10">The sequence shown here is derived from an EMBL/GenBank/DDBJ whole genome shotgun (WGS) entry which is preliminary data.</text>
</comment>
<evidence type="ECO:0000256" key="3">
    <source>
        <dbReference type="ARBA" id="ARBA00022724"/>
    </source>
</evidence>
<feature type="compositionally biased region" description="Polar residues" evidence="8">
    <location>
        <begin position="132"/>
        <end position="145"/>
    </location>
</feature>
<keyword evidence="3" id="KW-0563">Paired box</keyword>
<keyword evidence="6" id="KW-0804">Transcription</keyword>
<evidence type="ECO:0000259" key="9">
    <source>
        <dbReference type="PROSITE" id="PS51057"/>
    </source>
</evidence>
<dbReference type="SMART" id="SM00351">
    <property type="entry name" value="PAX"/>
    <property type="match status" value="1"/>
</dbReference>
<evidence type="ECO:0000256" key="7">
    <source>
        <dbReference type="ARBA" id="ARBA00023242"/>
    </source>
</evidence>
<evidence type="ECO:0000256" key="1">
    <source>
        <dbReference type="ARBA" id="ARBA00004123"/>
    </source>
</evidence>
<evidence type="ECO:0000313" key="11">
    <source>
        <dbReference type="Proteomes" id="UP000483820"/>
    </source>
</evidence>
<evidence type="ECO:0000256" key="2">
    <source>
        <dbReference type="ARBA" id="ARBA00022473"/>
    </source>
</evidence>